<gene>
    <name evidence="2" type="ORF">GR170_03765</name>
</gene>
<dbReference type="EMBL" id="WUMU01000003">
    <property type="protein sequence ID" value="MXN16940.1"/>
    <property type="molecule type" value="Genomic_DNA"/>
</dbReference>
<keyword evidence="3" id="KW-1185">Reference proteome</keyword>
<evidence type="ECO:0000256" key="1">
    <source>
        <dbReference type="SAM" id="SignalP"/>
    </source>
</evidence>
<sequence length="146" mass="15041">MFKKSIFAAAGLATLIASGAAYADTTVITKHDNMAEKKDNATAGMVAGAATGAAVGGPVGAVVGAAIGAWTGNELTPEQKEVVTYAEAHPVHTVTIPGEVRTGVVVPDTVALTPVPDQPQYAYVYDQQQQPVIVDSQDRTIVHVVD</sequence>
<feature type="signal peptide" evidence="1">
    <location>
        <begin position="1"/>
        <end position="23"/>
    </location>
</feature>
<proteinExistence type="predicted"/>
<keyword evidence="1" id="KW-0732">Signal</keyword>
<dbReference type="InterPro" id="IPR009642">
    <property type="entry name" value="DUF1236"/>
</dbReference>
<evidence type="ECO:0000313" key="3">
    <source>
        <dbReference type="Proteomes" id="UP000477911"/>
    </source>
</evidence>
<dbReference type="Proteomes" id="UP000477911">
    <property type="component" value="Unassembled WGS sequence"/>
</dbReference>
<dbReference type="AlphaFoldDB" id="A0A6L7G097"/>
<comment type="caution">
    <text evidence="2">The sequence shown here is derived from an EMBL/GenBank/DDBJ whole genome shotgun (WGS) entry which is preliminary data.</text>
</comment>
<reference evidence="2 3" key="1">
    <citation type="submission" date="2019-12" db="EMBL/GenBank/DDBJ databases">
        <authorList>
            <person name="Li M."/>
        </authorList>
    </citation>
    <scope>NUCLEOTIDE SEQUENCE [LARGE SCALE GENOMIC DNA]</scope>
    <source>
        <strain evidence="2 3">GBMRC 2024</strain>
    </source>
</reference>
<accession>A0A6L7G097</accession>
<dbReference type="RefSeq" id="WP_160891767.1">
    <property type="nucleotide sequence ID" value="NZ_WUMU01000003.1"/>
</dbReference>
<evidence type="ECO:0000313" key="2">
    <source>
        <dbReference type="EMBL" id="MXN16940.1"/>
    </source>
</evidence>
<protein>
    <submittedName>
        <fullName evidence="2">DUF1236 domain-containing protein</fullName>
    </submittedName>
</protein>
<name>A0A6L7G097_9RHOB</name>
<dbReference type="Pfam" id="PF06823">
    <property type="entry name" value="DUF1236"/>
    <property type="match status" value="1"/>
</dbReference>
<feature type="chain" id="PRO_5027043004" evidence="1">
    <location>
        <begin position="24"/>
        <end position="146"/>
    </location>
</feature>
<organism evidence="2 3">
    <name type="scientific">Pseudooceanicola albus</name>
    <dbReference type="NCBI Taxonomy" id="2692189"/>
    <lineage>
        <taxon>Bacteria</taxon>
        <taxon>Pseudomonadati</taxon>
        <taxon>Pseudomonadota</taxon>
        <taxon>Alphaproteobacteria</taxon>
        <taxon>Rhodobacterales</taxon>
        <taxon>Paracoccaceae</taxon>
        <taxon>Pseudooceanicola</taxon>
    </lineage>
</organism>